<organism evidence="2 3">
    <name type="scientific">Rubroshorea leprosula</name>
    <dbReference type="NCBI Taxonomy" id="152421"/>
    <lineage>
        <taxon>Eukaryota</taxon>
        <taxon>Viridiplantae</taxon>
        <taxon>Streptophyta</taxon>
        <taxon>Embryophyta</taxon>
        <taxon>Tracheophyta</taxon>
        <taxon>Spermatophyta</taxon>
        <taxon>Magnoliopsida</taxon>
        <taxon>eudicotyledons</taxon>
        <taxon>Gunneridae</taxon>
        <taxon>Pentapetalae</taxon>
        <taxon>rosids</taxon>
        <taxon>malvids</taxon>
        <taxon>Malvales</taxon>
        <taxon>Dipterocarpaceae</taxon>
        <taxon>Rubroshorea</taxon>
    </lineage>
</organism>
<keyword evidence="3" id="KW-1185">Reference proteome</keyword>
<evidence type="ECO:0000313" key="2">
    <source>
        <dbReference type="EMBL" id="GKV08733.1"/>
    </source>
</evidence>
<gene>
    <name evidence="2" type="ORF">SLEP1_g20325</name>
</gene>
<protein>
    <submittedName>
        <fullName evidence="2">Uncharacterized protein</fullName>
    </submittedName>
</protein>
<evidence type="ECO:0000313" key="3">
    <source>
        <dbReference type="Proteomes" id="UP001054252"/>
    </source>
</evidence>
<reference evidence="2 3" key="1">
    <citation type="journal article" date="2021" name="Commun. Biol.">
        <title>The genome of Shorea leprosula (Dipterocarpaceae) highlights the ecological relevance of drought in aseasonal tropical rainforests.</title>
        <authorList>
            <person name="Ng K.K.S."/>
            <person name="Kobayashi M.J."/>
            <person name="Fawcett J.A."/>
            <person name="Hatakeyama M."/>
            <person name="Paape T."/>
            <person name="Ng C.H."/>
            <person name="Ang C.C."/>
            <person name="Tnah L.H."/>
            <person name="Lee C.T."/>
            <person name="Nishiyama T."/>
            <person name="Sese J."/>
            <person name="O'Brien M.J."/>
            <person name="Copetti D."/>
            <person name="Mohd Noor M.I."/>
            <person name="Ong R.C."/>
            <person name="Putra M."/>
            <person name="Sireger I.Z."/>
            <person name="Indrioko S."/>
            <person name="Kosugi Y."/>
            <person name="Izuno A."/>
            <person name="Isagi Y."/>
            <person name="Lee S.L."/>
            <person name="Shimizu K.K."/>
        </authorList>
    </citation>
    <scope>NUCLEOTIDE SEQUENCE [LARGE SCALE GENOMIC DNA]</scope>
    <source>
        <strain evidence="2">214</strain>
    </source>
</reference>
<dbReference type="AlphaFoldDB" id="A0AAV5JBH6"/>
<dbReference type="EMBL" id="BPVZ01000029">
    <property type="protein sequence ID" value="GKV08733.1"/>
    <property type="molecule type" value="Genomic_DNA"/>
</dbReference>
<comment type="caution">
    <text evidence="2">The sequence shown here is derived from an EMBL/GenBank/DDBJ whole genome shotgun (WGS) entry which is preliminary data.</text>
</comment>
<accession>A0AAV5JBH6</accession>
<proteinExistence type="predicted"/>
<name>A0AAV5JBH6_9ROSI</name>
<evidence type="ECO:0000256" key="1">
    <source>
        <dbReference type="SAM" id="MobiDB-lite"/>
    </source>
</evidence>
<dbReference type="Proteomes" id="UP001054252">
    <property type="component" value="Unassembled WGS sequence"/>
</dbReference>
<sequence length="59" mass="6280">MAPPNARSDHGSSLNVPLIHDDKQPKLEDVEAVHGHYVGSGDTSFFNTCFNGLNALSGN</sequence>
<feature type="region of interest" description="Disordered" evidence="1">
    <location>
        <begin position="1"/>
        <end position="23"/>
    </location>
</feature>